<evidence type="ECO:0000259" key="3">
    <source>
        <dbReference type="Pfam" id="PF00850"/>
    </source>
</evidence>
<dbReference type="PANTHER" id="PTHR10625">
    <property type="entry name" value="HISTONE DEACETYLASE HDAC1-RELATED"/>
    <property type="match status" value="1"/>
</dbReference>
<proteinExistence type="predicted"/>
<dbReference type="InterPro" id="IPR037138">
    <property type="entry name" value="His_deacetylse_dom_sf"/>
</dbReference>
<name>A0A448Z5I2_9STRA</name>
<keyword evidence="5" id="KW-1185">Reference proteome</keyword>
<organism evidence="4 5">
    <name type="scientific">Pseudo-nitzschia multistriata</name>
    <dbReference type="NCBI Taxonomy" id="183589"/>
    <lineage>
        <taxon>Eukaryota</taxon>
        <taxon>Sar</taxon>
        <taxon>Stramenopiles</taxon>
        <taxon>Ochrophyta</taxon>
        <taxon>Bacillariophyta</taxon>
        <taxon>Bacillariophyceae</taxon>
        <taxon>Bacillariophycidae</taxon>
        <taxon>Bacillariales</taxon>
        <taxon>Bacillariaceae</taxon>
        <taxon>Pseudo-nitzschia</taxon>
    </lineage>
</organism>
<dbReference type="InterPro" id="IPR000286">
    <property type="entry name" value="HDACs"/>
</dbReference>
<dbReference type="PANTHER" id="PTHR10625:SF19">
    <property type="entry name" value="HISTONE DEACETYLASE 12"/>
    <property type="match status" value="1"/>
</dbReference>
<dbReference type="CDD" id="cd09993">
    <property type="entry name" value="HDAC_classIV"/>
    <property type="match status" value="1"/>
</dbReference>
<protein>
    <recommendedName>
        <fullName evidence="3">Histone deacetylase domain-containing protein</fullName>
    </recommendedName>
</protein>
<sequence>MVSSVVSKMAVVVLLSRSAPKGFAFSPCRRSHRWWSSSFRHSASPPLVSPLQRSARNCDAATPSTEEPHQRGHAPGSSPPPKRRDQILRAQKSLAGLMEASRPGLDPSANRFHAPLVYHDGYSSVPDWPPNHTFPMMKFERIAHALLTTTSKTVPTSNLPRPLVRSREDFFRPPDFVDVPIEEWLDLLNNNNNEDGSDRSAQFGHRFLRGNLTREEARTIGFREQTHRPELVERTVLEIAGTVLTARLALQHGIAANLAGGTHHAHPEGGAGYTILNDLAIAADLLTTSSMVPSDGGDGDSPSDFEPPLQKGGNPVPTHGTDALHTDGTRVDRVLVIDCDVHQGDGTAQYSTLWESDQRLFTLSIHCESNYPFRKHNSTYDVGLPDHCSDEDYLAALQESVDRAIAEVRPDLVLYDAGVDVYEHDKLGRLDLSEEGGIRRRDRWVLDRCVSLGIPVAAVVGGGYDRDSLDALGRRHAIVHEECAYVWRKHRLWRKGR</sequence>
<dbReference type="EMBL" id="CAACVS010000120">
    <property type="protein sequence ID" value="VEU37294.1"/>
    <property type="molecule type" value="Genomic_DNA"/>
</dbReference>
<dbReference type="InterPro" id="IPR023696">
    <property type="entry name" value="Ureohydrolase_dom_sf"/>
</dbReference>
<reference evidence="4 5" key="1">
    <citation type="submission" date="2019-01" db="EMBL/GenBank/DDBJ databases">
        <authorList>
            <person name="Ferrante I. M."/>
        </authorList>
    </citation>
    <scope>NUCLEOTIDE SEQUENCE [LARGE SCALE GENOMIC DNA]</scope>
    <source>
        <strain evidence="4 5">B856</strain>
    </source>
</reference>
<feature type="domain" description="Histone deacetylase" evidence="3">
    <location>
        <begin position="329"/>
        <end position="471"/>
    </location>
</feature>
<dbReference type="Gene3D" id="3.40.800.20">
    <property type="entry name" value="Histone deacetylase domain"/>
    <property type="match status" value="1"/>
</dbReference>
<evidence type="ECO:0000256" key="1">
    <source>
        <dbReference type="ARBA" id="ARBA00022801"/>
    </source>
</evidence>
<feature type="region of interest" description="Disordered" evidence="2">
    <location>
        <begin position="290"/>
        <end position="325"/>
    </location>
</feature>
<gene>
    <name evidence="4" type="ORF">PSNMU_V1.4_AUG-EV-PASAV3_0040920</name>
</gene>
<dbReference type="Pfam" id="PF00850">
    <property type="entry name" value="Hist_deacetyl"/>
    <property type="match status" value="2"/>
</dbReference>
<dbReference type="OrthoDB" id="437693at2759"/>
<dbReference type="PRINTS" id="PR01270">
    <property type="entry name" value="HDASUPER"/>
</dbReference>
<evidence type="ECO:0000313" key="4">
    <source>
        <dbReference type="EMBL" id="VEU37294.1"/>
    </source>
</evidence>
<feature type="region of interest" description="Disordered" evidence="2">
    <location>
        <begin position="39"/>
        <end position="84"/>
    </location>
</feature>
<dbReference type="InterPro" id="IPR044150">
    <property type="entry name" value="HDAC_classIV"/>
</dbReference>
<evidence type="ECO:0000256" key="2">
    <source>
        <dbReference type="SAM" id="MobiDB-lite"/>
    </source>
</evidence>
<keyword evidence="1" id="KW-0378">Hydrolase</keyword>
<dbReference type="GO" id="GO:0004407">
    <property type="term" value="F:histone deacetylase activity"/>
    <property type="evidence" value="ECO:0007669"/>
    <property type="project" value="InterPro"/>
</dbReference>
<dbReference type="GO" id="GO:0040029">
    <property type="term" value="P:epigenetic regulation of gene expression"/>
    <property type="evidence" value="ECO:0007669"/>
    <property type="project" value="TreeGrafter"/>
</dbReference>
<dbReference type="GO" id="GO:0016787">
    <property type="term" value="F:hydrolase activity"/>
    <property type="evidence" value="ECO:0007669"/>
    <property type="project" value="UniProtKB-KW"/>
</dbReference>
<dbReference type="Proteomes" id="UP000291116">
    <property type="component" value="Unassembled WGS sequence"/>
</dbReference>
<feature type="domain" description="Histone deacetylase" evidence="3">
    <location>
        <begin position="209"/>
        <end position="288"/>
    </location>
</feature>
<accession>A0A448Z5I2</accession>
<dbReference type="SUPFAM" id="SSF52768">
    <property type="entry name" value="Arginase/deacetylase"/>
    <property type="match status" value="1"/>
</dbReference>
<evidence type="ECO:0000313" key="5">
    <source>
        <dbReference type="Proteomes" id="UP000291116"/>
    </source>
</evidence>
<dbReference type="AlphaFoldDB" id="A0A448Z5I2"/>
<dbReference type="InterPro" id="IPR023801">
    <property type="entry name" value="His_deacetylse_dom"/>
</dbReference>